<evidence type="ECO:0000256" key="3">
    <source>
        <dbReference type="RuleBase" id="RU003651"/>
    </source>
</evidence>
<protein>
    <recommendedName>
        <fullName evidence="9">ATPase AAA-type core domain-containing protein</fullName>
    </recommendedName>
</protein>
<evidence type="ECO:0000256" key="1">
    <source>
        <dbReference type="ARBA" id="ARBA00022741"/>
    </source>
</evidence>
<evidence type="ECO:0000259" key="5">
    <source>
        <dbReference type="Pfam" id="PF00004"/>
    </source>
</evidence>
<dbReference type="PROSITE" id="PS00674">
    <property type="entry name" value="AAA"/>
    <property type="match status" value="1"/>
</dbReference>
<dbReference type="Pfam" id="PF00004">
    <property type="entry name" value="AAA"/>
    <property type="match status" value="1"/>
</dbReference>
<keyword evidence="8" id="KW-1185">Reference proteome</keyword>
<feature type="domain" description="ATPase AAA-type core" evidence="5">
    <location>
        <begin position="145"/>
        <end position="275"/>
    </location>
</feature>
<dbReference type="InterPro" id="IPR058249">
    <property type="entry name" value="Pch2_C"/>
</dbReference>
<dbReference type="Pfam" id="PF23242">
    <property type="entry name" value="AAA_lid_TRIP13_C"/>
    <property type="match status" value="1"/>
</dbReference>
<feature type="region of interest" description="Disordered" evidence="4">
    <location>
        <begin position="109"/>
        <end position="128"/>
    </location>
</feature>
<accession>A0ABR3G6H2</accession>
<dbReference type="InterPro" id="IPR027417">
    <property type="entry name" value="P-loop_NTPase"/>
</dbReference>
<evidence type="ECO:0000256" key="2">
    <source>
        <dbReference type="ARBA" id="ARBA00022840"/>
    </source>
</evidence>
<sequence length="378" mass="41971">MASSEVTIVDNPTRVPSATVLHVEVRLFPSADGRLDSVIRWVHAWLHANFISLSLAQDISCFDDSPLIAENVEIISVVEATGSAADVLYLENVVLDIHAYKLHPDVVPSVGPSQESDDGDHDEQPSSKVTVLPSKTLDGLWEFRALAQKLSIRLSKRFSHCQLVEINSHSLFSKWFSESGKLVGRMFEEIMQMLADEDTFVVVLIVDEVESLTSARKGAASGNEPSDSLRVVNALLTALDRLRYKNNVIILTTSNLIEAMDPAFLDRADIKQFVGAPTTPAVYTILRTCLNELIRCGLIEEQSLARRISYLVVRKRASPCFHNPMLLLHDSGGRTLRRLPVLMHAAYIQRDSCSLVEALGALERVVEDERKARGEFIV</sequence>
<evidence type="ECO:0000313" key="7">
    <source>
        <dbReference type="EMBL" id="KAL0631558.1"/>
    </source>
</evidence>
<reference evidence="7 8" key="1">
    <citation type="submission" date="2024-02" db="EMBL/GenBank/DDBJ databases">
        <title>Discinaceae phylogenomics.</title>
        <authorList>
            <person name="Dirks A.C."/>
            <person name="James T.Y."/>
        </authorList>
    </citation>
    <scope>NUCLEOTIDE SEQUENCE [LARGE SCALE GENOMIC DNA]</scope>
    <source>
        <strain evidence="7 8">ACD0624</strain>
    </source>
</reference>
<proteinExistence type="inferred from homology"/>
<dbReference type="InterPro" id="IPR003959">
    <property type="entry name" value="ATPase_AAA_core"/>
</dbReference>
<dbReference type="SUPFAM" id="SSF52540">
    <property type="entry name" value="P-loop containing nucleoside triphosphate hydrolases"/>
    <property type="match status" value="1"/>
</dbReference>
<keyword evidence="2 3" id="KW-0067">ATP-binding</keyword>
<feature type="domain" description="Pachytene checkpoint protein 2 C-terminal" evidence="6">
    <location>
        <begin position="332"/>
        <end position="369"/>
    </location>
</feature>
<evidence type="ECO:0000256" key="4">
    <source>
        <dbReference type="SAM" id="MobiDB-lite"/>
    </source>
</evidence>
<dbReference type="PANTHER" id="PTHR45991">
    <property type="entry name" value="PACHYTENE CHECKPOINT PROTEIN 2"/>
    <property type="match status" value="1"/>
</dbReference>
<dbReference type="PANTHER" id="PTHR45991:SF1">
    <property type="entry name" value="PACHYTENE CHECKPOINT PROTEIN 2 HOMOLOG"/>
    <property type="match status" value="1"/>
</dbReference>
<dbReference type="Pfam" id="PF23563">
    <property type="entry name" value="TRIP13_N"/>
    <property type="match status" value="1"/>
</dbReference>
<dbReference type="Gene3D" id="3.40.50.300">
    <property type="entry name" value="P-loop containing nucleotide triphosphate hydrolases"/>
    <property type="match status" value="1"/>
</dbReference>
<evidence type="ECO:0008006" key="9">
    <source>
        <dbReference type="Google" id="ProtNLM"/>
    </source>
</evidence>
<evidence type="ECO:0000259" key="6">
    <source>
        <dbReference type="Pfam" id="PF23242"/>
    </source>
</evidence>
<organism evidence="7 8">
    <name type="scientific">Discina gigas</name>
    <dbReference type="NCBI Taxonomy" id="1032678"/>
    <lineage>
        <taxon>Eukaryota</taxon>
        <taxon>Fungi</taxon>
        <taxon>Dikarya</taxon>
        <taxon>Ascomycota</taxon>
        <taxon>Pezizomycotina</taxon>
        <taxon>Pezizomycetes</taxon>
        <taxon>Pezizales</taxon>
        <taxon>Discinaceae</taxon>
        <taxon>Discina</taxon>
    </lineage>
</organism>
<name>A0ABR3G6H2_9PEZI</name>
<dbReference type="Proteomes" id="UP001447188">
    <property type="component" value="Unassembled WGS sequence"/>
</dbReference>
<dbReference type="EMBL" id="JBBBZM010000236">
    <property type="protein sequence ID" value="KAL0631558.1"/>
    <property type="molecule type" value="Genomic_DNA"/>
</dbReference>
<comment type="caution">
    <text evidence="7">The sequence shown here is derived from an EMBL/GenBank/DDBJ whole genome shotgun (WGS) entry which is preliminary data.</text>
</comment>
<dbReference type="InterPro" id="IPR003960">
    <property type="entry name" value="ATPase_AAA_CS"/>
</dbReference>
<keyword evidence="1 3" id="KW-0547">Nucleotide-binding</keyword>
<comment type="similarity">
    <text evidence="3">Belongs to the AAA ATPase family.</text>
</comment>
<gene>
    <name evidence="7" type="ORF">Q9L58_009582</name>
</gene>
<dbReference type="InterPro" id="IPR044539">
    <property type="entry name" value="Pch2-like"/>
</dbReference>
<evidence type="ECO:0000313" key="8">
    <source>
        <dbReference type="Proteomes" id="UP001447188"/>
    </source>
</evidence>